<dbReference type="InterPro" id="IPR012340">
    <property type="entry name" value="NA-bd_OB-fold"/>
</dbReference>
<sequence length="286" mass="31567">MSAQSLIASFTHDEEIDEWVVGDESVELKGYVNAIEGTKMVTSSKYPGKLVPLYKIVIDNGGTKRVRAVFWGRDAEKNSPIIHDRTIIEIKRGKVTPGNVAFNNPAHRISLLELYITSASTVTIFDEKFEIFVEPVQVLDLPMIYFKDLDATVCVQGYLKQEFDPIKSYGSIYGAGVLVDGETRLPVKIEKFNPSSTKIPKGTFLKMTGVVATNATGPPCLKVTSIDDVQICSDVAVLAPEILSPMGRRPPSKRKVDFTFDIAEKEKAAKKKGINLKCLATRLILI</sequence>
<accession>A0AAV7I8Q0</accession>
<comment type="caution">
    <text evidence="1">The sequence shown here is derived from an EMBL/GenBank/DDBJ whole genome shotgun (WGS) entry which is preliminary data.</text>
</comment>
<reference evidence="1 2" key="1">
    <citation type="journal article" date="2021" name="J. Hered.">
        <title>A chromosome-level genome assembly of the parasitoid wasp, Cotesia glomerata (Hymenoptera: Braconidae).</title>
        <authorList>
            <person name="Pinto B.J."/>
            <person name="Weis J.J."/>
            <person name="Gamble T."/>
            <person name="Ode P.J."/>
            <person name="Paul R."/>
            <person name="Zaspel J.M."/>
        </authorList>
    </citation>
    <scope>NUCLEOTIDE SEQUENCE [LARGE SCALE GENOMIC DNA]</scope>
    <source>
        <strain evidence="1">CgM1</strain>
    </source>
</reference>
<keyword evidence="2" id="KW-1185">Reference proteome</keyword>
<evidence type="ECO:0000313" key="1">
    <source>
        <dbReference type="EMBL" id="KAH0548501.1"/>
    </source>
</evidence>
<proteinExistence type="predicted"/>
<dbReference type="Proteomes" id="UP000826195">
    <property type="component" value="Unassembled WGS sequence"/>
</dbReference>
<organism evidence="1 2">
    <name type="scientific">Cotesia glomerata</name>
    <name type="common">Lepidopteran parasitic wasp</name>
    <name type="synonym">Apanteles glomeratus</name>
    <dbReference type="NCBI Taxonomy" id="32391"/>
    <lineage>
        <taxon>Eukaryota</taxon>
        <taxon>Metazoa</taxon>
        <taxon>Ecdysozoa</taxon>
        <taxon>Arthropoda</taxon>
        <taxon>Hexapoda</taxon>
        <taxon>Insecta</taxon>
        <taxon>Pterygota</taxon>
        <taxon>Neoptera</taxon>
        <taxon>Endopterygota</taxon>
        <taxon>Hymenoptera</taxon>
        <taxon>Apocrita</taxon>
        <taxon>Ichneumonoidea</taxon>
        <taxon>Braconidae</taxon>
        <taxon>Microgastrinae</taxon>
        <taxon>Cotesia</taxon>
    </lineage>
</organism>
<name>A0AAV7I8Q0_COTGL</name>
<protein>
    <submittedName>
        <fullName evidence="1">Uncharacterized protein</fullName>
    </submittedName>
</protein>
<gene>
    <name evidence="1" type="ORF">KQX54_002146</name>
</gene>
<dbReference type="EMBL" id="JAHXZJ010001865">
    <property type="protein sequence ID" value="KAH0548501.1"/>
    <property type="molecule type" value="Genomic_DNA"/>
</dbReference>
<dbReference type="AlphaFoldDB" id="A0AAV7I8Q0"/>
<dbReference type="Gene3D" id="2.40.50.140">
    <property type="entry name" value="Nucleic acid-binding proteins"/>
    <property type="match status" value="1"/>
</dbReference>
<evidence type="ECO:0000313" key="2">
    <source>
        <dbReference type="Proteomes" id="UP000826195"/>
    </source>
</evidence>